<keyword evidence="1" id="KW-0812">Transmembrane</keyword>
<dbReference type="VEuPathDB" id="FungiDB:VP01_192g4"/>
<dbReference type="Proteomes" id="UP000037035">
    <property type="component" value="Unassembled WGS sequence"/>
</dbReference>
<evidence type="ECO:0000256" key="1">
    <source>
        <dbReference type="SAM" id="Phobius"/>
    </source>
</evidence>
<dbReference type="AlphaFoldDB" id="A0A0L6VCH5"/>
<keyword evidence="1" id="KW-1133">Transmembrane helix</keyword>
<sequence>MLITWNVQFLGLQCACTSRTSKTILIYSLNSSHRIYPIALQSPHRVEIIYLFTPQGIKYIRSLSGIKEEPHNVSYNLKTHHPSLITRITGILPIFLSYCNTPSSINFHESIGKTCVKIWILLRIEIHDQEAGSRVLLFIINLRMIIVSLVMFNYLIFCLLPILGMPLFCQMSLGKLLALLEEALEGLVAQYKKIFQLNKNQIIIVLREKSQGKTRPNASSSSFSITAQNFLYSSLLLNKSGVSISKEPSIIHGWRTMQHCSQLLLRESLWTPFRVRNSILKFIFPKKNYFNIFGTTPGFLNFQNQWFDSFQFCKKKIKMIQMHCFEIRKKHSESQWFCDPPRPVPQHPVVRGSKVGGLHVIIRVFDMQPSLIEGATHPRFLTMLRRVAPSKKTHLMDCGSKGGCESNPLTHDHRKWQLRLQRQTPSRHGGKYPHLYKRKWPQTGNLNSHKAKISTKKCIIFMKRKINKNKSKKRKKSIKTKRNSSKPCICKFFPVLLILRGWKQFFILHIQCQRILGAEQSQEYGWIVLWASGRGEERLTPGIGEVENCPIVKLHKKVNSEIDSSLNIIVKFLPDFHVGFLDTLYHMRTSGRLDYFCGPDRIFLHGLKTGGLISILLFFFHLILLIFFLLKLIRLIGGQDGPAERQGGPEVAQRGA</sequence>
<organism evidence="2 3">
    <name type="scientific">Puccinia sorghi</name>
    <dbReference type="NCBI Taxonomy" id="27349"/>
    <lineage>
        <taxon>Eukaryota</taxon>
        <taxon>Fungi</taxon>
        <taxon>Dikarya</taxon>
        <taxon>Basidiomycota</taxon>
        <taxon>Pucciniomycotina</taxon>
        <taxon>Pucciniomycetes</taxon>
        <taxon>Pucciniales</taxon>
        <taxon>Pucciniaceae</taxon>
        <taxon>Puccinia</taxon>
    </lineage>
</organism>
<keyword evidence="3" id="KW-1185">Reference proteome</keyword>
<proteinExistence type="predicted"/>
<feature type="transmembrane region" description="Helical" evidence="1">
    <location>
        <begin position="144"/>
        <end position="168"/>
    </location>
</feature>
<accession>A0A0L6VCH5</accession>
<reference evidence="2 3" key="1">
    <citation type="submission" date="2015-08" db="EMBL/GenBank/DDBJ databases">
        <title>Next Generation Sequencing and Analysis of the Genome of Puccinia sorghi L Schw, the Causal Agent of Maize Common Rust.</title>
        <authorList>
            <person name="Rochi L."/>
            <person name="Burguener G."/>
            <person name="Darino M."/>
            <person name="Turjanski A."/>
            <person name="Kreff E."/>
            <person name="Dieguez M.J."/>
            <person name="Sacco F."/>
        </authorList>
    </citation>
    <scope>NUCLEOTIDE SEQUENCE [LARGE SCALE GENOMIC DNA]</scope>
    <source>
        <strain evidence="2 3">RO10H11247</strain>
    </source>
</reference>
<protein>
    <submittedName>
        <fullName evidence="2">Uncharacterized protein</fullName>
    </submittedName>
</protein>
<evidence type="ECO:0000313" key="3">
    <source>
        <dbReference type="Proteomes" id="UP000037035"/>
    </source>
</evidence>
<gene>
    <name evidence="2" type="ORF">VP01_192g4</name>
</gene>
<comment type="caution">
    <text evidence="2">The sequence shown here is derived from an EMBL/GenBank/DDBJ whole genome shotgun (WGS) entry which is preliminary data.</text>
</comment>
<name>A0A0L6VCH5_9BASI</name>
<feature type="transmembrane region" description="Helical" evidence="1">
    <location>
        <begin position="611"/>
        <end position="630"/>
    </location>
</feature>
<dbReference type="EMBL" id="LAVV01006759">
    <property type="protein sequence ID" value="KNZ58438.1"/>
    <property type="molecule type" value="Genomic_DNA"/>
</dbReference>
<evidence type="ECO:0000313" key="2">
    <source>
        <dbReference type="EMBL" id="KNZ58438.1"/>
    </source>
</evidence>
<keyword evidence="1" id="KW-0472">Membrane</keyword>